<proteinExistence type="predicted"/>
<name>A0A067BN42_SAPPC</name>
<feature type="chain" id="PRO_5001633572" description="Membrane-associated protein" evidence="2">
    <location>
        <begin position="21"/>
        <end position="151"/>
    </location>
</feature>
<dbReference type="EMBL" id="KK584584">
    <property type="protein sequence ID" value="KDO15761.1"/>
    <property type="molecule type" value="Genomic_DNA"/>
</dbReference>
<keyword evidence="4" id="KW-1185">Reference proteome</keyword>
<dbReference type="VEuPathDB" id="FungiDB:SPRG_18699"/>
<organism evidence="3 4">
    <name type="scientific">Saprolegnia parasitica (strain CBS 223.65)</name>
    <dbReference type="NCBI Taxonomy" id="695850"/>
    <lineage>
        <taxon>Eukaryota</taxon>
        <taxon>Sar</taxon>
        <taxon>Stramenopiles</taxon>
        <taxon>Oomycota</taxon>
        <taxon>Saprolegniomycetes</taxon>
        <taxon>Saprolegniales</taxon>
        <taxon>Saprolegniaceae</taxon>
        <taxon>Saprolegnia</taxon>
    </lineage>
</organism>
<dbReference type="RefSeq" id="XP_012213530.1">
    <property type="nucleotide sequence ID" value="XM_012358140.1"/>
</dbReference>
<dbReference type="AlphaFoldDB" id="A0A067BN42"/>
<evidence type="ECO:0008006" key="5">
    <source>
        <dbReference type="Google" id="ProtNLM"/>
    </source>
</evidence>
<reference evidence="3 4" key="1">
    <citation type="journal article" date="2013" name="PLoS Genet.">
        <title>Distinctive expansion of potential virulence genes in the genome of the oomycete fish pathogen Saprolegnia parasitica.</title>
        <authorList>
            <person name="Jiang R.H."/>
            <person name="de Bruijn I."/>
            <person name="Haas B.J."/>
            <person name="Belmonte R."/>
            <person name="Lobach L."/>
            <person name="Christie J."/>
            <person name="van den Ackerveken G."/>
            <person name="Bottin A."/>
            <person name="Bulone V."/>
            <person name="Diaz-Moreno S.M."/>
            <person name="Dumas B."/>
            <person name="Fan L."/>
            <person name="Gaulin E."/>
            <person name="Govers F."/>
            <person name="Grenville-Briggs L.J."/>
            <person name="Horner N.R."/>
            <person name="Levin J.Z."/>
            <person name="Mammella M."/>
            <person name="Meijer H.J."/>
            <person name="Morris P."/>
            <person name="Nusbaum C."/>
            <person name="Oome S."/>
            <person name="Phillips A.J."/>
            <person name="van Rooyen D."/>
            <person name="Rzeszutek E."/>
            <person name="Saraiva M."/>
            <person name="Secombes C.J."/>
            <person name="Seidl M.F."/>
            <person name="Snel B."/>
            <person name="Stassen J.H."/>
            <person name="Sykes S."/>
            <person name="Tripathy S."/>
            <person name="van den Berg H."/>
            <person name="Vega-Arreguin J.C."/>
            <person name="Wawra S."/>
            <person name="Young S.K."/>
            <person name="Zeng Q."/>
            <person name="Dieguez-Uribeondo J."/>
            <person name="Russ C."/>
            <person name="Tyler B.M."/>
            <person name="van West P."/>
        </authorList>
    </citation>
    <scope>NUCLEOTIDE SEQUENCE [LARGE SCALE GENOMIC DNA]</scope>
    <source>
        <strain evidence="3 4">CBS 223.65</strain>
    </source>
</reference>
<dbReference type="Proteomes" id="UP000030745">
    <property type="component" value="Unassembled WGS sequence"/>
</dbReference>
<keyword evidence="1" id="KW-0472">Membrane</keyword>
<dbReference type="KEGG" id="spar:SPRG_18699"/>
<keyword evidence="2" id="KW-0732">Signal</keyword>
<feature type="transmembrane region" description="Helical" evidence="1">
    <location>
        <begin position="30"/>
        <end position="47"/>
    </location>
</feature>
<evidence type="ECO:0000256" key="2">
    <source>
        <dbReference type="SAM" id="SignalP"/>
    </source>
</evidence>
<keyword evidence="1" id="KW-0812">Transmembrane</keyword>
<protein>
    <recommendedName>
        <fullName evidence="5">Membrane-associated protein</fullName>
    </recommendedName>
</protein>
<keyword evidence="1" id="KW-1133">Transmembrane helix</keyword>
<evidence type="ECO:0000256" key="1">
    <source>
        <dbReference type="SAM" id="Phobius"/>
    </source>
</evidence>
<gene>
    <name evidence="3" type="ORF">SPRG_18699</name>
</gene>
<accession>A0A067BN42</accession>
<feature type="signal peptide" evidence="2">
    <location>
        <begin position="1"/>
        <end position="20"/>
    </location>
</feature>
<evidence type="ECO:0000313" key="4">
    <source>
        <dbReference type="Proteomes" id="UP000030745"/>
    </source>
</evidence>
<sequence>MMTNRCVRLVLLALVVLAVAWDIACTGLLLCDAVACLVAMWIAIYLTPARRTFAMPLSHVDDDDDEDEDAVYLGTLSPPMPSVWQHCVQTQCGAFAWCWTTPWTALLWCFASVYAAAAVLAGARLVATTLGCTSSPWLEHLLQALGEFMDS</sequence>
<evidence type="ECO:0000313" key="3">
    <source>
        <dbReference type="EMBL" id="KDO15761.1"/>
    </source>
</evidence>
<dbReference type="GeneID" id="24140221"/>